<evidence type="ECO:0000313" key="1">
    <source>
        <dbReference type="EMBL" id="KAI8028478.1"/>
    </source>
</evidence>
<gene>
    <name evidence="1" type="ORF">LOK49_LG02G02378</name>
</gene>
<sequence length="122" mass="12949">MSRSKKKGADLRNRAKLSRKQTKHKGAVSNNCFRRRIIFRAAAATISLCSGAGVDACYAGGFFAVLFRMLCSEVAISFGSVFVGFLFWLGVSAAGCMSMQAAGFYSRSATGLTVLIKFGAAA</sequence>
<dbReference type="Proteomes" id="UP001060215">
    <property type="component" value="Chromosome 3"/>
</dbReference>
<proteinExistence type="predicted"/>
<organism evidence="1 2">
    <name type="scientific">Camellia lanceoleosa</name>
    <dbReference type="NCBI Taxonomy" id="1840588"/>
    <lineage>
        <taxon>Eukaryota</taxon>
        <taxon>Viridiplantae</taxon>
        <taxon>Streptophyta</taxon>
        <taxon>Embryophyta</taxon>
        <taxon>Tracheophyta</taxon>
        <taxon>Spermatophyta</taxon>
        <taxon>Magnoliopsida</taxon>
        <taxon>eudicotyledons</taxon>
        <taxon>Gunneridae</taxon>
        <taxon>Pentapetalae</taxon>
        <taxon>asterids</taxon>
        <taxon>Ericales</taxon>
        <taxon>Theaceae</taxon>
        <taxon>Camellia</taxon>
    </lineage>
</organism>
<reference evidence="1 2" key="1">
    <citation type="journal article" date="2022" name="Plant J.">
        <title>Chromosome-level genome of Camellia lanceoleosa provides a valuable resource for understanding genome evolution and self-incompatibility.</title>
        <authorList>
            <person name="Gong W."/>
            <person name="Xiao S."/>
            <person name="Wang L."/>
            <person name="Liao Z."/>
            <person name="Chang Y."/>
            <person name="Mo W."/>
            <person name="Hu G."/>
            <person name="Li W."/>
            <person name="Zhao G."/>
            <person name="Zhu H."/>
            <person name="Hu X."/>
            <person name="Ji K."/>
            <person name="Xiang X."/>
            <person name="Song Q."/>
            <person name="Yuan D."/>
            <person name="Jin S."/>
            <person name="Zhang L."/>
        </authorList>
    </citation>
    <scope>NUCLEOTIDE SEQUENCE [LARGE SCALE GENOMIC DNA]</scope>
    <source>
        <strain evidence="1">SQ_2022a</strain>
    </source>
</reference>
<keyword evidence="2" id="KW-1185">Reference proteome</keyword>
<dbReference type="EMBL" id="CM045760">
    <property type="protein sequence ID" value="KAI8028478.1"/>
    <property type="molecule type" value="Genomic_DNA"/>
</dbReference>
<comment type="caution">
    <text evidence="1">The sequence shown here is derived from an EMBL/GenBank/DDBJ whole genome shotgun (WGS) entry which is preliminary data.</text>
</comment>
<name>A0ACC0ITQ2_9ERIC</name>
<protein>
    <submittedName>
        <fullName evidence="1">Uncharacterized protein</fullName>
    </submittedName>
</protein>
<accession>A0ACC0ITQ2</accession>
<evidence type="ECO:0000313" key="2">
    <source>
        <dbReference type="Proteomes" id="UP001060215"/>
    </source>
</evidence>